<dbReference type="GO" id="GO:0003676">
    <property type="term" value="F:nucleic acid binding"/>
    <property type="evidence" value="ECO:0007669"/>
    <property type="project" value="InterPro"/>
</dbReference>
<evidence type="ECO:0000256" key="9">
    <source>
        <dbReference type="SAM" id="MobiDB-lite"/>
    </source>
</evidence>
<dbReference type="GO" id="GO:0003964">
    <property type="term" value="F:RNA-directed DNA polymerase activity"/>
    <property type="evidence" value="ECO:0007669"/>
    <property type="project" value="UniProtKB-KW"/>
</dbReference>
<dbReference type="Gene3D" id="1.10.340.70">
    <property type="match status" value="1"/>
</dbReference>
<keyword evidence="4" id="KW-0540">Nuclease</keyword>
<dbReference type="GO" id="GO:0015074">
    <property type="term" value="P:DNA integration"/>
    <property type="evidence" value="ECO:0007669"/>
    <property type="project" value="InterPro"/>
</dbReference>
<dbReference type="InterPro" id="IPR000477">
    <property type="entry name" value="RT_dom"/>
</dbReference>
<dbReference type="FunFam" id="3.30.70.270:FF:000026">
    <property type="entry name" value="Transposon Ty3-G Gag-Pol polyprotein"/>
    <property type="match status" value="1"/>
</dbReference>
<dbReference type="InterPro" id="IPR001584">
    <property type="entry name" value="Integrase_cat-core"/>
</dbReference>
<evidence type="ECO:0000256" key="5">
    <source>
        <dbReference type="ARBA" id="ARBA00022759"/>
    </source>
</evidence>
<feature type="non-terminal residue" evidence="11">
    <location>
        <position position="1"/>
    </location>
</feature>
<reference evidence="11" key="1">
    <citation type="journal article" date="2013" name="Genome Biol. Evol.">
        <title>Punctuated emergences of genetic and phenotypic innovations in eumetazoan, bilaterian, euteleostome, and hominidae ancestors.</title>
        <authorList>
            <person name="Wenger Y."/>
            <person name="Galliot B."/>
        </authorList>
    </citation>
    <scope>NUCLEOTIDE SEQUENCE</scope>
    <source>
        <tissue evidence="11">Whole animals</tissue>
    </source>
</reference>
<evidence type="ECO:0000256" key="8">
    <source>
        <dbReference type="SAM" id="Coils"/>
    </source>
</evidence>
<name>T2MJH3_HYDVU</name>
<evidence type="ECO:0000259" key="10">
    <source>
        <dbReference type="PROSITE" id="PS50994"/>
    </source>
</evidence>
<dbReference type="InterPro" id="IPR036397">
    <property type="entry name" value="RNaseH_sf"/>
</dbReference>
<dbReference type="FunFam" id="1.10.340.70:FF:000003">
    <property type="entry name" value="Protein CBG25708"/>
    <property type="match status" value="1"/>
</dbReference>
<dbReference type="EC" id="2.7.7.49" evidence="1"/>
<keyword evidence="6" id="KW-0378">Hydrolase</keyword>
<dbReference type="InterPro" id="IPR050951">
    <property type="entry name" value="Retrovirus_Pol_polyprotein"/>
</dbReference>
<dbReference type="PANTHER" id="PTHR37984">
    <property type="entry name" value="PROTEIN CBG26694"/>
    <property type="match status" value="1"/>
</dbReference>
<keyword evidence="5" id="KW-0255">Endonuclease</keyword>
<keyword evidence="8" id="KW-0175">Coiled coil</keyword>
<dbReference type="FunFam" id="3.10.20.370:FF:000001">
    <property type="entry name" value="Retrovirus-related Pol polyprotein from transposon 17.6-like protein"/>
    <property type="match status" value="1"/>
</dbReference>
<dbReference type="Gene3D" id="3.10.10.10">
    <property type="entry name" value="HIV Type 1 Reverse Transcriptase, subunit A, domain 1"/>
    <property type="match status" value="1"/>
</dbReference>
<sequence>MASHFGNLSEFNSNEDWDNYVERLDFFFIANDIVNEEQQRAILLSSCGHATYKLFKSLVAPGKTSDRSYTELCRLMSTHKSPTPNPIAERFKFNSRNRDTSESVATFIADLRALTTHCAYENTLDEMMRDRIVCGINDSRIQRRLLSEGSNLSLQKTLDIVLTMEAAANQAAIIQSHQNVTSPAAINKVEIKSERHIERECFRCGGKHNPETCFFKDQECFFCHNKGHTTKKCRKKKKGLKNTRTQHKIEEINGNQNEEELYRIQSKSNKRKPIMIKVEIEGISTKMELDTGASVSVMSLETFTSLKKKGLTRKEIIPTKSFLRTFTGEVVLPVGEVKLSVRINGQTNLLALIITPGKGPSLIGRNWLRKLKINWEKIFHASSEIPKSPNASMINTLVKKHSAVFQNVLGLFKDTVVHIPLLPNVKPKFCRARPIPYALLEKVNAELDRLISSGIYRPVSHSRWAAPIVPVLKKDGTIRLCGDYKQTVNQAAMCDSYPLPRTEDLFATLAGGQKFTKLDLAFAYQQLLLDKSSCELLTVNTHRGLFEPTRLQFGVHSASGIFQREIEKLIGNLPFTKVRVDDILVSGRSDEEHLKNVETVLLILEKAGLKLKENKCVFMSPEVEYLGFKLTKDGVVPLEDKLNAIRNAPEPKDTTQVKSFLGMINYYHRHLPNLATIVEPLHRLLRKGILWLWGMKEQTAFDRAKAELCSPKLLMHYDPKKELILSCDASPYGIGAVLAHVTSEGSERPITYISRTLSAAERNYSQIEKEALSIVFAVKKLHQYLYGRYFTLVTDHKPLLGLLAEGKPIPAMTAARIQRWALTLSAYNYCLKYRSGATHGNADCMSRLPIKNTESSVAENVILMMELSSTPVSAKDVKIQSARDPIISRVLDGVLSGLQLPNETGFKPFIARKYELGVEGGILMWGNRVVIPASLQEVILKELHSAHPGVVRMKALARSYVWWPNMDKSIEETVRRCRLCELHQRSPESAPIHHWEYPSKPWSRIHLDYAGPFLGHMFLIVCDAYSKWIEAIVMKNVKSENLIEQLRSVFAIHGVPEVIVSDNGTSFSSAAFAEFVKRNSIRHIFTAPYHPSSNGQAERMVQTFKEAMKKLTAQQGNSIETTVNRFLFSYRITPHSTTGISPAELLMKRKLRSAFQGLKPDLNNSVKEKQERAEKLSNRKAHLRKFDCGDQVMAKNFGNGPKWIPGRIIKQKGPVNFEILTDDVVIHRHIDQIRLRFSDLPEYDSNPVITFPEPTNPHPPVENLSLNPFSLQPNTSIARELPSTEESTASNAVQSSTERDGASKLPSEMESSFAPVETRKSGRLRQRPIRFRDDE</sequence>
<accession>T2MJH3</accession>
<evidence type="ECO:0000256" key="6">
    <source>
        <dbReference type="ARBA" id="ARBA00022801"/>
    </source>
</evidence>
<feature type="coiled-coil region" evidence="8">
    <location>
        <begin position="1159"/>
        <end position="1186"/>
    </location>
</feature>
<dbReference type="EMBL" id="HAAD01006009">
    <property type="protein sequence ID" value="CDG72241.1"/>
    <property type="molecule type" value="mRNA"/>
</dbReference>
<dbReference type="OrthoDB" id="5986604at2759"/>
<dbReference type="Gene3D" id="2.40.70.10">
    <property type="entry name" value="Acid Proteases"/>
    <property type="match status" value="1"/>
</dbReference>
<gene>
    <name evidence="11" type="primary">RTL1</name>
</gene>
<evidence type="ECO:0000256" key="7">
    <source>
        <dbReference type="ARBA" id="ARBA00022918"/>
    </source>
</evidence>
<feature type="domain" description="Integrase catalytic" evidence="10">
    <location>
        <begin position="997"/>
        <end position="1150"/>
    </location>
</feature>
<dbReference type="GO" id="GO:0016787">
    <property type="term" value="F:hydrolase activity"/>
    <property type="evidence" value="ECO:0007669"/>
    <property type="project" value="UniProtKB-KW"/>
</dbReference>
<dbReference type="InterPro" id="IPR041588">
    <property type="entry name" value="Integrase_H2C2"/>
</dbReference>
<dbReference type="SUPFAM" id="SSF53098">
    <property type="entry name" value="Ribonuclease H-like"/>
    <property type="match status" value="1"/>
</dbReference>
<dbReference type="Gene3D" id="3.30.70.270">
    <property type="match status" value="2"/>
</dbReference>
<keyword evidence="2" id="KW-0808">Transferase</keyword>
<dbReference type="PANTHER" id="PTHR37984:SF13">
    <property type="entry name" value="RIBONUCLEASE H"/>
    <property type="match status" value="1"/>
</dbReference>
<feature type="compositionally biased region" description="Polar residues" evidence="9">
    <location>
        <begin position="1284"/>
        <end position="1296"/>
    </location>
</feature>
<dbReference type="Gene3D" id="3.10.20.370">
    <property type="match status" value="1"/>
</dbReference>
<keyword evidence="3" id="KW-0548">Nucleotidyltransferase</keyword>
<evidence type="ECO:0000256" key="3">
    <source>
        <dbReference type="ARBA" id="ARBA00022695"/>
    </source>
</evidence>
<dbReference type="FunFam" id="3.30.420.10:FF:000063">
    <property type="entry name" value="Retrovirus-related Pol polyprotein from transposon 297-like Protein"/>
    <property type="match status" value="1"/>
</dbReference>
<dbReference type="Pfam" id="PF00665">
    <property type="entry name" value="rve"/>
    <property type="match status" value="1"/>
</dbReference>
<dbReference type="InterPro" id="IPR043502">
    <property type="entry name" value="DNA/RNA_pol_sf"/>
</dbReference>
<dbReference type="Pfam" id="PF00078">
    <property type="entry name" value="RVT_1"/>
    <property type="match status" value="1"/>
</dbReference>
<dbReference type="InterPro" id="IPR043128">
    <property type="entry name" value="Rev_trsase/Diguanyl_cyclase"/>
</dbReference>
<feature type="region of interest" description="Disordered" evidence="9">
    <location>
        <begin position="1248"/>
        <end position="1335"/>
    </location>
</feature>
<organism evidence="11">
    <name type="scientific">Hydra vulgaris</name>
    <name type="common">Hydra</name>
    <name type="synonym">Hydra attenuata</name>
    <dbReference type="NCBI Taxonomy" id="6087"/>
    <lineage>
        <taxon>Eukaryota</taxon>
        <taxon>Metazoa</taxon>
        <taxon>Cnidaria</taxon>
        <taxon>Hydrozoa</taxon>
        <taxon>Hydroidolina</taxon>
        <taxon>Anthoathecata</taxon>
        <taxon>Aplanulata</taxon>
        <taxon>Hydridae</taxon>
        <taxon>Hydra</taxon>
    </lineage>
</organism>
<evidence type="ECO:0000256" key="4">
    <source>
        <dbReference type="ARBA" id="ARBA00022722"/>
    </source>
</evidence>
<dbReference type="Gene3D" id="3.30.420.10">
    <property type="entry name" value="Ribonuclease H-like superfamily/Ribonuclease H"/>
    <property type="match status" value="1"/>
</dbReference>
<evidence type="ECO:0000313" key="11">
    <source>
        <dbReference type="EMBL" id="CDG72241.1"/>
    </source>
</evidence>
<proteinExistence type="evidence at transcript level"/>
<evidence type="ECO:0000256" key="1">
    <source>
        <dbReference type="ARBA" id="ARBA00012493"/>
    </source>
</evidence>
<dbReference type="CDD" id="cd01647">
    <property type="entry name" value="RT_LTR"/>
    <property type="match status" value="1"/>
</dbReference>
<dbReference type="Pfam" id="PF17921">
    <property type="entry name" value="Integrase_H2C2"/>
    <property type="match status" value="1"/>
</dbReference>
<protein>
    <recommendedName>
        <fullName evidence="1">RNA-directed DNA polymerase</fullName>
        <ecNumber evidence="1">2.7.7.49</ecNumber>
    </recommendedName>
</protein>
<evidence type="ECO:0000256" key="2">
    <source>
        <dbReference type="ARBA" id="ARBA00022679"/>
    </source>
</evidence>
<dbReference type="SUPFAM" id="SSF50630">
    <property type="entry name" value="Acid proteases"/>
    <property type="match status" value="1"/>
</dbReference>
<dbReference type="Pfam" id="PF17917">
    <property type="entry name" value="RT_RNaseH"/>
    <property type="match status" value="1"/>
</dbReference>
<dbReference type="InterPro" id="IPR021109">
    <property type="entry name" value="Peptidase_aspartic_dom_sf"/>
</dbReference>
<feature type="compositionally biased region" description="Polar residues" evidence="9">
    <location>
        <begin position="1264"/>
        <end position="1277"/>
    </location>
</feature>
<dbReference type="CDD" id="cd09274">
    <property type="entry name" value="RNase_HI_RT_Ty3"/>
    <property type="match status" value="1"/>
</dbReference>
<dbReference type="SUPFAM" id="SSF56672">
    <property type="entry name" value="DNA/RNA polymerases"/>
    <property type="match status" value="1"/>
</dbReference>
<dbReference type="GO" id="GO:0004519">
    <property type="term" value="F:endonuclease activity"/>
    <property type="evidence" value="ECO:0007669"/>
    <property type="project" value="UniProtKB-KW"/>
</dbReference>
<dbReference type="InterPro" id="IPR012337">
    <property type="entry name" value="RNaseH-like_sf"/>
</dbReference>
<keyword evidence="7" id="KW-0695">RNA-directed DNA polymerase</keyword>
<dbReference type="InterPro" id="IPR041373">
    <property type="entry name" value="RT_RNaseH"/>
</dbReference>
<dbReference type="PROSITE" id="PS50994">
    <property type="entry name" value="INTEGRASE"/>
    <property type="match status" value="1"/>
</dbReference>